<dbReference type="InterPro" id="IPR018586">
    <property type="entry name" value="Brinker_DNA-bd"/>
</dbReference>
<proteinExistence type="predicted"/>
<dbReference type="EMBL" id="CAJVPY010000638">
    <property type="protein sequence ID" value="CAG8484745.1"/>
    <property type="molecule type" value="Genomic_DNA"/>
</dbReference>
<keyword evidence="1" id="KW-0238">DNA-binding</keyword>
<reference evidence="3" key="1">
    <citation type="submission" date="2021-06" db="EMBL/GenBank/DDBJ databases">
        <authorList>
            <person name="Kallberg Y."/>
            <person name="Tangrot J."/>
            <person name="Rosling A."/>
        </authorList>
    </citation>
    <scope>NUCLEOTIDE SEQUENCE</scope>
    <source>
        <strain evidence="3">MA453B</strain>
    </source>
</reference>
<dbReference type="Proteomes" id="UP000789405">
    <property type="component" value="Unassembled WGS sequence"/>
</dbReference>
<organism evidence="3 4">
    <name type="scientific">Dentiscutata erythropus</name>
    <dbReference type="NCBI Taxonomy" id="1348616"/>
    <lineage>
        <taxon>Eukaryota</taxon>
        <taxon>Fungi</taxon>
        <taxon>Fungi incertae sedis</taxon>
        <taxon>Mucoromycota</taxon>
        <taxon>Glomeromycotina</taxon>
        <taxon>Glomeromycetes</taxon>
        <taxon>Diversisporales</taxon>
        <taxon>Gigasporaceae</taxon>
        <taxon>Dentiscutata</taxon>
    </lineage>
</organism>
<evidence type="ECO:0000313" key="4">
    <source>
        <dbReference type="Proteomes" id="UP000789405"/>
    </source>
</evidence>
<dbReference type="SMART" id="SM00674">
    <property type="entry name" value="CENPB"/>
    <property type="match status" value="1"/>
</dbReference>
<sequence length="243" mass="28503">MDSSSSKRSYTIVFKLDIILYAENTSNYKALLFYKVAQKCIQKWKKQKNKFEAIRNDQSININQVHALSGRGRKAKYPELEEKLLAYVQNKQQEKNTVTTSMIERKAKEFGKNLNLEDTKFSRSWVEHFKKQHKLVEHTRTQVTQKLPEDMPLVIKDFLKILYKKTVNIEKKFILSFDETLMCLGYTASGDKLLPTMKSTYIPRVIQAMTNVFFKNKGVIFVDRYHSHVRDDVVKAFNMKGLD</sequence>
<dbReference type="PANTHER" id="PTHR19303:SF73">
    <property type="entry name" value="PROTEIN PDC2"/>
    <property type="match status" value="1"/>
</dbReference>
<evidence type="ECO:0000313" key="3">
    <source>
        <dbReference type="EMBL" id="CAG8484745.1"/>
    </source>
</evidence>
<dbReference type="GO" id="GO:0005634">
    <property type="term" value="C:nucleus"/>
    <property type="evidence" value="ECO:0007669"/>
    <property type="project" value="TreeGrafter"/>
</dbReference>
<dbReference type="OrthoDB" id="2427847at2759"/>
<dbReference type="AlphaFoldDB" id="A0A9N8WHH9"/>
<dbReference type="Gene3D" id="1.10.10.60">
    <property type="entry name" value="Homeodomain-like"/>
    <property type="match status" value="1"/>
</dbReference>
<evidence type="ECO:0000259" key="2">
    <source>
        <dbReference type="PROSITE" id="PS51253"/>
    </source>
</evidence>
<dbReference type="InterPro" id="IPR009057">
    <property type="entry name" value="Homeodomain-like_sf"/>
</dbReference>
<dbReference type="PANTHER" id="PTHR19303">
    <property type="entry name" value="TRANSPOSON"/>
    <property type="match status" value="1"/>
</dbReference>
<protein>
    <submittedName>
        <fullName evidence="3">9885_t:CDS:1</fullName>
    </submittedName>
</protein>
<accession>A0A9N8WHH9</accession>
<dbReference type="SUPFAM" id="SSF46689">
    <property type="entry name" value="Homeodomain-like"/>
    <property type="match status" value="1"/>
</dbReference>
<dbReference type="PROSITE" id="PS51253">
    <property type="entry name" value="HTH_CENPB"/>
    <property type="match status" value="1"/>
</dbReference>
<feature type="domain" description="HTH CENPB-type" evidence="2">
    <location>
        <begin position="68"/>
        <end position="139"/>
    </location>
</feature>
<keyword evidence="4" id="KW-1185">Reference proteome</keyword>
<dbReference type="Pfam" id="PF09607">
    <property type="entry name" value="BrkDBD"/>
    <property type="match status" value="1"/>
</dbReference>
<dbReference type="InterPro" id="IPR050863">
    <property type="entry name" value="CenT-Element_Derived"/>
</dbReference>
<dbReference type="Pfam" id="PF03221">
    <property type="entry name" value="HTH_Tnp_Tc5"/>
    <property type="match status" value="1"/>
</dbReference>
<gene>
    <name evidence="3" type="ORF">DERYTH_LOCUS2108</name>
</gene>
<name>A0A9N8WHH9_9GLOM</name>
<dbReference type="GO" id="GO:0003677">
    <property type="term" value="F:DNA binding"/>
    <property type="evidence" value="ECO:0007669"/>
    <property type="project" value="UniProtKB-KW"/>
</dbReference>
<comment type="caution">
    <text evidence="3">The sequence shown here is derived from an EMBL/GenBank/DDBJ whole genome shotgun (WGS) entry which is preliminary data.</text>
</comment>
<dbReference type="InterPro" id="IPR006600">
    <property type="entry name" value="HTH_CenpB_DNA-bd_dom"/>
</dbReference>
<evidence type="ECO:0000256" key="1">
    <source>
        <dbReference type="ARBA" id="ARBA00023125"/>
    </source>
</evidence>